<gene>
    <name evidence="1" type="ORF">SDC9_129961</name>
</gene>
<accession>A0A645D145</accession>
<reference evidence="1" key="1">
    <citation type="submission" date="2019-08" db="EMBL/GenBank/DDBJ databases">
        <authorList>
            <person name="Kucharzyk K."/>
            <person name="Murdoch R.W."/>
            <person name="Higgins S."/>
            <person name="Loffler F."/>
        </authorList>
    </citation>
    <scope>NUCLEOTIDE SEQUENCE</scope>
</reference>
<proteinExistence type="predicted"/>
<dbReference type="EMBL" id="VSSQ01031839">
    <property type="protein sequence ID" value="MPM82899.1"/>
    <property type="molecule type" value="Genomic_DNA"/>
</dbReference>
<organism evidence="1">
    <name type="scientific">bioreactor metagenome</name>
    <dbReference type="NCBI Taxonomy" id="1076179"/>
    <lineage>
        <taxon>unclassified sequences</taxon>
        <taxon>metagenomes</taxon>
        <taxon>ecological metagenomes</taxon>
    </lineage>
</organism>
<evidence type="ECO:0000313" key="1">
    <source>
        <dbReference type="EMBL" id="MPM82899.1"/>
    </source>
</evidence>
<comment type="caution">
    <text evidence="1">The sequence shown here is derived from an EMBL/GenBank/DDBJ whole genome shotgun (WGS) entry which is preliminary data.</text>
</comment>
<name>A0A645D145_9ZZZZ</name>
<dbReference type="AlphaFoldDB" id="A0A645D145"/>
<protein>
    <submittedName>
        <fullName evidence="1">Uncharacterized protein</fullName>
    </submittedName>
</protein>
<sequence length="79" mass="9074">MDISYNVLVFPKSGYYLHILSDFGNALYIMRYAPVAKLKQGPHFLHHLNDLVSHINNNAKYAKSGQISNFSYNLNQFNP</sequence>